<protein>
    <submittedName>
        <fullName evidence="1">Uncharacterized protein</fullName>
    </submittedName>
</protein>
<dbReference type="EMBL" id="GBXM01067247">
    <property type="protein sequence ID" value="JAH41330.1"/>
    <property type="molecule type" value="Transcribed_RNA"/>
</dbReference>
<organism evidence="1">
    <name type="scientific">Anguilla anguilla</name>
    <name type="common">European freshwater eel</name>
    <name type="synonym">Muraena anguilla</name>
    <dbReference type="NCBI Taxonomy" id="7936"/>
    <lineage>
        <taxon>Eukaryota</taxon>
        <taxon>Metazoa</taxon>
        <taxon>Chordata</taxon>
        <taxon>Craniata</taxon>
        <taxon>Vertebrata</taxon>
        <taxon>Euteleostomi</taxon>
        <taxon>Actinopterygii</taxon>
        <taxon>Neopterygii</taxon>
        <taxon>Teleostei</taxon>
        <taxon>Anguilliformes</taxon>
        <taxon>Anguillidae</taxon>
        <taxon>Anguilla</taxon>
    </lineage>
</organism>
<sequence>MNQYGIKLSNVYTLLLRRARKALFKALHSCRVIHLKYKFKFY</sequence>
<reference evidence="1" key="1">
    <citation type="submission" date="2014-11" db="EMBL/GenBank/DDBJ databases">
        <authorList>
            <person name="Amaro Gonzalez C."/>
        </authorList>
    </citation>
    <scope>NUCLEOTIDE SEQUENCE</scope>
</reference>
<evidence type="ECO:0000313" key="1">
    <source>
        <dbReference type="EMBL" id="JAH41330.1"/>
    </source>
</evidence>
<proteinExistence type="predicted"/>
<reference evidence="1" key="2">
    <citation type="journal article" date="2015" name="Fish Shellfish Immunol.">
        <title>Early steps in the European eel (Anguilla anguilla)-Vibrio vulnificus interaction in the gills: Role of the RtxA13 toxin.</title>
        <authorList>
            <person name="Callol A."/>
            <person name="Pajuelo D."/>
            <person name="Ebbesson L."/>
            <person name="Teles M."/>
            <person name="MacKenzie S."/>
            <person name="Amaro C."/>
        </authorList>
    </citation>
    <scope>NUCLEOTIDE SEQUENCE</scope>
</reference>
<dbReference type="AlphaFoldDB" id="A0A0E9SL04"/>
<name>A0A0E9SL04_ANGAN</name>
<accession>A0A0E9SL04</accession>